<gene>
    <name evidence="2" type="ORF">M408DRAFT_329475</name>
</gene>
<keyword evidence="3" id="KW-1185">Reference proteome</keyword>
<feature type="compositionally biased region" description="Basic and acidic residues" evidence="1">
    <location>
        <begin position="60"/>
        <end position="76"/>
    </location>
</feature>
<protein>
    <submittedName>
        <fullName evidence="2">Uncharacterized protein</fullName>
    </submittedName>
</protein>
<dbReference type="Proteomes" id="UP000054097">
    <property type="component" value="Unassembled WGS sequence"/>
</dbReference>
<organism evidence="2 3">
    <name type="scientific">Serendipita vermifera MAFF 305830</name>
    <dbReference type="NCBI Taxonomy" id="933852"/>
    <lineage>
        <taxon>Eukaryota</taxon>
        <taxon>Fungi</taxon>
        <taxon>Dikarya</taxon>
        <taxon>Basidiomycota</taxon>
        <taxon>Agaricomycotina</taxon>
        <taxon>Agaricomycetes</taxon>
        <taxon>Sebacinales</taxon>
        <taxon>Serendipitaceae</taxon>
        <taxon>Serendipita</taxon>
    </lineage>
</organism>
<feature type="region of interest" description="Disordered" evidence="1">
    <location>
        <begin position="131"/>
        <end position="214"/>
    </location>
</feature>
<sequence>MKQKEEAETAVRKAQEHLAFVNDEQANMRDTIKHESEAAKEAFNHIALVQPCPNADDQEREPMERKKKEEKDKLEERIRQMEEAEQARRWRLEEKERQVMLARRSKEQRIQNELCVKQELLRIAAEKERRGANDRLAFAPSSAKIQPSITAAGGKKMKKKAEDPSTLLSPVQAAPSPEDEERKLMERRKKEDKIGRKKSMDLEAREEAERLEYD</sequence>
<evidence type="ECO:0000313" key="3">
    <source>
        <dbReference type="Proteomes" id="UP000054097"/>
    </source>
</evidence>
<evidence type="ECO:0000313" key="2">
    <source>
        <dbReference type="EMBL" id="KIM28410.1"/>
    </source>
</evidence>
<feature type="region of interest" description="Disordered" evidence="1">
    <location>
        <begin position="1"/>
        <end position="25"/>
    </location>
</feature>
<feature type="compositionally biased region" description="Basic and acidic residues" evidence="1">
    <location>
        <begin position="1"/>
        <end position="16"/>
    </location>
</feature>
<dbReference type="AlphaFoldDB" id="A0A0C3AV26"/>
<feature type="compositionally biased region" description="Basic and acidic residues" evidence="1">
    <location>
        <begin position="180"/>
        <end position="214"/>
    </location>
</feature>
<reference evidence="2 3" key="1">
    <citation type="submission" date="2014-04" db="EMBL/GenBank/DDBJ databases">
        <authorList>
            <consortium name="DOE Joint Genome Institute"/>
            <person name="Kuo A."/>
            <person name="Zuccaro A."/>
            <person name="Kohler A."/>
            <person name="Nagy L.G."/>
            <person name="Floudas D."/>
            <person name="Copeland A."/>
            <person name="Barry K.W."/>
            <person name="Cichocki N."/>
            <person name="Veneault-Fourrey C."/>
            <person name="LaButti K."/>
            <person name="Lindquist E.A."/>
            <person name="Lipzen A."/>
            <person name="Lundell T."/>
            <person name="Morin E."/>
            <person name="Murat C."/>
            <person name="Sun H."/>
            <person name="Tunlid A."/>
            <person name="Henrissat B."/>
            <person name="Grigoriev I.V."/>
            <person name="Hibbett D.S."/>
            <person name="Martin F."/>
            <person name="Nordberg H.P."/>
            <person name="Cantor M.N."/>
            <person name="Hua S.X."/>
        </authorList>
    </citation>
    <scope>NUCLEOTIDE SEQUENCE [LARGE SCALE GENOMIC DNA]</scope>
    <source>
        <strain evidence="2 3">MAFF 305830</strain>
    </source>
</reference>
<reference evidence="3" key="2">
    <citation type="submission" date="2015-01" db="EMBL/GenBank/DDBJ databases">
        <title>Evolutionary Origins and Diversification of the Mycorrhizal Mutualists.</title>
        <authorList>
            <consortium name="DOE Joint Genome Institute"/>
            <consortium name="Mycorrhizal Genomics Consortium"/>
            <person name="Kohler A."/>
            <person name="Kuo A."/>
            <person name="Nagy L.G."/>
            <person name="Floudas D."/>
            <person name="Copeland A."/>
            <person name="Barry K.W."/>
            <person name="Cichocki N."/>
            <person name="Veneault-Fourrey C."/>
            <person name="LaButti K."/>
            <person name="Lindquist E.A."/>
            <person name="Lipzen A."/>
            <person name="Lundell T."/>
            <person name="Morin E."/>
            <person name="Murat C."/>
            <person name="Riley R."/>
            <person name="Ohm R."/>
            <person name="Sun H."/>
            <person name="Tunlid A."/>
            <person name="Henrissat B."/>
            <person name="Grigoriev I.V."/>
            <person name="Hibbett D.S."/>
            <person name="Martin F."/>
        </authorList>
    </citation>
    <scope>NUCLEOTIDE SEQUENCE [LARGE SCALE GENOMIC DNA]</scope>
    <source>
        <strain evidence="3">MAFF 305830</strain>
    </source>
</reference>
<dbReference type="EMBL" id="KN824293">
    <property type="protein sequence ID" value="KIM28410.1"/>
    <property type="molecule type" value="Genomic_DNA"/>
</dbReference>
<proteinExistence type="predicted"/>
<evidence type="ECO:0000256" key="1">
    <source>
        <dbReference type="SAM" id="MobiDB-lite"/>
    </source>
</evidence>
<accession>A0A0C3AV26</accession>
<feature type="region of interest" description="Disordered" evidence="1">
    <location>
        <begin position="50"/>
        <end position="76"/>
    </location>
</feature>
<name>A0A0C3AV26_SERVB</name>
<dbReference type="HOGENOM" id="CLU_1289638_0_0_1"/>